<keyword evidence="2 5" id="KW-0963">Cytoplasm</keyword>
<dbReference type="GO" id="GO:0016279">
    <property type="term" value="F:protein-lysine N-methyltransferase activity"/>
    <property type="evidence" value="ECO:0007669"/>
    <property type="project" value="UniProtKB-UniRule"/>
</dbReference>
<keyword evidence="8" id="KW-1185">Reference proteome</keyword>
<dbReference type="GO" id="GO:0005737">
    <property type="term" value="C:cytoplasm"/>
    <property type="evidence" value="ECO:0007669"/>
    <property type="project" value="UniProtKB-SubCell"/>
</dbReference>
<dbReference type="PANTHER" id="PTHR13200:SF0">
    <property type="entry name" value="EEF1A LYSINE METHYLTRANSFERASE 1"/>
    <property type="match status" value="1"/>
</dbReference>
<reference evidence="7" key="2">
    <citation type="submission" date="2021-03" db="UniProtKB">
        <authorList>
            <consortium name="EnsemblPlants"/>
        </authorList>
    </citation>
    <scope>IDENTIFICATION</scope>
</reference>
<dbReference type="HAMAP" id="MF_03187">
    <property type="entry name" value="Methyltr_EFM5"/>
    <property type="match status" value="1"/>
</dbReference>
<dbReference type="Proteomes" id="UP000596660">
    <property type="component" value="Unplaced"/>
</dbReference>
<evidence type="ECO:0000256" key="2">
    <source>
        <dbReference type="ARBA" id="ARBA00022490"/>
    </source>
</evidence>
<dbReference type="PROSITE" id="PS00092">
    <property type="entry name" value="N6_MTASE"/>
    <property type="match status" value="1"/>
</dbReference>
<protein>
    <recommendedName>
        <fullName evidence="5">Protein-lysine N-methyltransferase</fullName>
        <ecNumber evidence="5">2.1.1.-</ecNumber>
    </recommendedName>
</protein>
<dbReference type="Pfam" id="PF10237">
    <property type="entry name" value="N6-adenineMlase"/>
    <property type="match status" value="1"/>
</dbReference>
<keyword evidence="3 5" id="KW-0489">Methyltransferase</keyword>
<dbReference type="AlphaFoldDB" id="A0A803N3D3"/>
<evidence type="ECO:0000256" key="4">
    <source>
        <dbReference type="ARBA" id="ARBA00022679"/>
    </source>
</evidence>
<name>A0A803N3D3_CHEQI</name>
<dbReference type="Gramene" id="AUR62039735-RA">
    <property type="protein sequence ID" value="AUR62039735-RA:cds"/>
    <property type="gene ID" value="AUR62039735"/>
</dbReference>
<evidence type="ECO:0000256" key="6">
    <source>
        <dbReference type="SAM" id="MobiDB-lite"/>
    </source>
</evidence>
<dbReference type="InterPro" id="IPR041370">
    <property type="entry name" value="Mlase_EEF1AKMT1/ZCCHC4"/>
</dbReference>
<feature type="region of interest" description="Disordered" evidence="6">
    <location>
        <begin position="1"/>
        <end position="32"/>
    </location>
</feature>
<dbReference type="EC" id="2.1.1.-" evidence="5"/>
<accession>A0A803N3D3</accession>
<comment type="function">
    <text evidence="5">S-adenosyl-L-methionine-dependent protein-lysine N-methyltransferase that methylates elongation factor 1-alpha.</text>
</comment>
<dbReference type="PANTHER" id="PTHR13200">
    <property type="entry name" value="EEF1A LYSINE METHYLTRANSFERASE 1"/>
    <property type="match status" value="1"/>
</dbReference>
<dbReference type="InterPro" id="IPR002052">
    <property type="entry name" value="DNA_methylase_N6_adenine_CS"/>
</dbReference>
<dbReference type="GO" id="GO:0032259">
    <property type="term" value="P:methylation"/>
    <property type="evidence" value="ECO:0007669"/>
    <property type="project" value="UniProtKB-KW"/>
</dbReference>
<reference evidence="7" key="1">
    <citation type="journal article" date="2017" name="Nature">
        <title>The genome of Chenopodium quinoa.</title>
        <authorList>
            <person name="Jarvis D.E."/>
            <person name="Ho Y.S."/>
            <person name="Lightfoot D.J."/>
            <person name="Schmoeckel S.M."/>
            <person name="Li B."/>
            <person name="Borm T.J.A."/>
            <person name="Ohyanagi H."/>
            <person name="Mineta K."/>
            <person name="Michell C.T."/>
            <person name="Saber N."/>
            <person name="Kharbatia N.M."/>
            <person name="Rupper R.R."/>
            <person name="Sharp A.R."/>
            <person name="Dally N."/>
            <person name="Boughton B.A."/>
            <person name="Woo Y.H."/>
            <person name="Gao G."/>
            <person name="Schijlen E.G.W.M."/>
            <person name="Guo X."/>
            <person name="Momin A.A."/>
            <person name="Negrao S."/>
            <person name="Al-Babili S."/>
            <person name="Gehring C."/>
            <person name="Roessner U."/>
            <person name="Jung C."/>
            <person name="Murphy K."/>
            <person name="Arold S.T."/>
            <person name="Gojobori T."/>
            <person name="van der Linden C.G."/>
            <person name="van Loo E.N."/>
            <person name="Jellen E.N."/>
            <person name="Maughan P.J."/>
            <person name="Tester M."/>
        </authorList>
    </citation>
    <scope>NUCLEOTIDE SEQUENCE [LARGE SCALE GENOMIC DNA]</scope>
    <source>
        <strain evidence="7">cv. PI 614886</strain>
    </source>
</reference>
<keyword evidence="4 5" id="KW-0808">Transferase</keyword>
<comment type="similarity">
    <text evidence="5">Belongs to the class I-like SAM-binding methyltransferase superfamily. EFM5 family.</text>
</comment>
<dbReference type="EnsemblPlants" id="AUR62039735-RA">
    <property type="protein sequence ID" value="AUR62039735-RA:cds"/>
    <property type="gene ID" value="AUR62039735"/>
</dbReference>
<evidence type="ECO:0000256" key="3">
    <source>
        <dbReference type="ARBA" id="ARBA00022603"/>
    </source>
</evidence>
<dbReference type="InterPro" id="IPR019369">
    <property type="entry name" value="Efm5/EEF1AKMT1"/>
</dbReference>
<dbReference type="GO" id="GO:0003676">
    <property type="term" value="F:nucleic acid binding"/>
    <property type="evidence" value="ECO:0007669"/>
    <property type="project" value="InterPro"/>
</dbReference>
<organism evidence="7 8">
    <name type="scientific">Chenopodium quinoa</name>
    <name type="common">Quinoa</name>
    <dbReference type="NCBI Taxonomy" id="63459"/>
    <lineage>
        <taxon>Eukaryota</taxon>
        <taxon>Viridiplantae</taxon>
        <taxon>Streptophyta</taxon>
        <taxon>Embryophyta</taxon>
        <taxon>Tracheophyta</taxon>
        <taxon>Spermatophyta</taxon>
        <taxon>Magnoliopsida</taxon>
        <taxon>eudicotyledons</taxon>
        <taxon>Gunneridae</taxon>
        <taxon>Pentapetalae</taxon>
        <taxon>Caryophyllales</taxon>
        <taxon>Chenopodiaceae</taxon>
        <taxon>Chenopodioideae</taxon>
        <taxon>Atripliceae</taxon>
        <taxon>Chenopodium</taxon>
    </lineage>
</organism>
<comment type="subcellular location">
    <subcellularLocation>
        <location evidence="1 5">Cytoplasm</location>
    </subcellularLocation>
</comment>
<evidence type="ECO:0000313" key="8">
    <source>
        <dbReference type="Proteomes" id="UP000596660"/>
    </source>
</evidence>
<evidence type="ECO:0000256" key="5">
    <source>
        <dbReference type="HAMAP-Rule" id="MF_03187"/>
    </source>
</evidence>
<evidence type="ECO:0000256" key="1">
    <source>
        <dbReference type="ARBA" id="ARBA00004496"/>
    </source>
</evidence>
<proteinExistence type="inferred from homology"/>
<evidence type="ECO:0000313" key="7">
    <source>
        <dbReference type="EnsemblPlants" id="AUR62039735-RA:cds"/>
    </source>
</evidence>
<dbReference type="OMA" id="TIYIFEY"/>
<sequence>MDSTQTHEILPKIQSETHKNQQEEDDDSPTLSPFALDALKEFLASQSISKTFEENPEENNGEIELPLLSEDWRLSQFWYSPQTAITVASEVFTLFSQLSSEEPDVLPSVACISCPTLFIYLKRLYPTMSVQLLEYDTRFEQYGNDFTFYDYNLPEDLPQKMKHTYQIIVADPPYLCIHILLTSALFSLSSRKSEECLKKVAQTIPFLAKPEKNFLLLLTGEVQRDRAAKFLGLHPCGFRPEHSSKLGNEFRVYTNYNPGERLGGWDLEE</sequence>